<feature type="domain" description="Peptidase S8/S53" evidence="9">
    <location>
        <begin position="287"/>
        <end position="530"/>
    </location>
</feature>
<dbReference type="PROSITE" id="PS00137">
    <property type="entry name" value="SUBTILASE_HIS"/>
    <property type="match status" value="1"/>
</dbReference>
<reference evidence="10 11" key="1">
    <citation type="submission" date="2024-02" db="EMBL/GenBank/DDBJ databases">
        <authorList>
            <person name="Chen Y."/>
            <person name="Shah S."/>
            <person name="Dougan E. K."/>
            <person name="Thang M."/>
            <person name="Chan C."/>
        </authorList>
    </citation>
    <scope>NUCLEOTIDE SEQUENCE [LARGE SCALE GENOMIC DNA]</scope>
</reference>
<keyword evidence="3" id="KW-0378">Hydrolase</keyword>
<dbReference type="InterPro" id="IPR022398">
    <property type="entry name" value="Peptidase_S8_His-AS"/>
</dbReference>
<dbReference type="PROSITE" id="PS00136">
    <property type="entry name" value="SUBTILASE_ASP"/>
    <property type="match status" value="1"/>
</dbReference>
<comment type="similarity">
    <text evidence="1 7">Belongs to the peptidase S8 family.</text>
</comment>
<dbReference type="InterPro" id="IPR036852">
    <property type="entry name" value="Peptidase_S8/S53_dom_sf"/>
</dbReference>
<evidence type="ECO:0000313" key="10">
    <source>
        <dbReference type="EMBL" id="CAK9012091.1"/>
    </source>
</evidence>
<dbReference type="PROSITE" id="PS51892">
    <property type="entry name" value="SUBTILASE"/>
    <property type="match status" value="1"/>
</dbReference>
<dbReference type="PANTHER" id="PTHR43806">
    <property type="entry name" value="PEPTIDASE S8"/>
    <property type="match status" value="1"/>
</dbReference>
<sequence>MPRGTCDPPPRDGRVAQAPAKLRDLKRPWMMLELRDRVAWSRGYVHLMQDSQPPSPRETHQVHRPSCGRFQGFVTILVALLLLGIGRIPHGRHLRGSQGAAQWRRWVESAYLQGQVAGELPKNWTTKSVDGVPVFQNSTQAPTRAWLVKVWTHEELSWQQHVNPKDDYHRLESVLHVARNLSLEVLFHGHRGGLPMLAARASSQQLQALLNRTKDLVQFVEEDTALQATGKSRGAAEETNVDFTSPGSRHRASLQDGPPSWGLDRIDQRGPVVSGDNSSYRYRPKAGETVHVYVLDTGIRTSHKDFGGRAVRELEVTEKGLHMCEDNDDEDCAMDFQGHGTSIAGILGGHRYGVAKSATIHALKVLDDHGRGHSWQMMAAFDWLLVHAEQPAIAVLGSATQGQLSAWRAAADAASRAGITVVAAAGDEGDTAHPDACEYTPGYIPSVLTVGATTRHDTRANTSNFGQCINLMAPGEDLTSAGIGSDTAELRRSAGSALAAAHVAGAAALVLSEKPHLQSHEVIQRLIDSSTVGRLSHLHAAPDRLVNSLGEEVSVPSWAEEGMWSLVDGGKDRACGGLDGEEGEDFVAFREVHDLESCKVRCEHSESTTGCAGISYSREEEICQIHVDLVRSSKQMTGYICLRHEAPTTTRSSMTTSSLTSSTRSRTSMTYTSRTSTSMTTTTMTQSTRTVTSLRGSWKQAEDLNCYWGAGAATAEGKDFVGLLPLEECLKECSKVDSCEASLYQDFGRVGNCWLRSKVDLPKCVKVPGYSLWFSPSKLK</sequence>
<dbReference type="PRINTS" id="PR00723">
    <property type="entry name" value="SUBTILISIN"/>
</dbReference>
<evidence type="ECO:0000256" key="2">
    <source>
        <dbReference type="ARBA" id="ARBA00022670"/>
    </source>
</evidence>
<comment type="catalytic activity">
    <reaction evidence="5">
        <text>Hydrolysis of proteins with broad specificity for peptide bonds, and a preference for a large uncharged residue in P1. Hydrolyzes peptide amides.</text>
        <dbReference type="EC" id="3.4.21.62"/>
    </reaction>
</comment>
<evidence type="ECO:0000256" key="1">
    <source>
        <dbReference type="ARBA" id="ARBA00011073"/>
    </source>
</evidence>
<evidence type="ECO:0000256" key="7">
    <source>
        <dbReference type="PROSITE-ProRule" id="PRU01240"/>
    </source>
</evidence>
<dbReference type="PANTHER" id="PTHR43806:SF11">
    <property type="entry name" value="CEREVISIN-RELATED"/>
    <property type="match status" value="1"/>
</dbReference>
<organism evidence="10 11">
    <name type="scientific">Durusdinium trenchii</name>
    <dbReference type="NCBI Taxonomy" id="1381693"/>
    <lineage>
        <taxon>Eukaryota</taxon>
        <taxon>Sar</taxon>
        <taxon>Alveolata</taxon>
        <taxon>Dinophyceae</taxon>
        <taxon>Suessiales</taxon>
        <taxon>Symbiodiniaceae</taxon>
        <taxon>Durusdinium</taxon>
    </lineage>
</organism>
<dbReference type="InterPro" id="IPR023827">
    <property type="entry name" value="Peptidase_S8_Asp-AS"/>
</dbReference>
<keyword evidence="4" id="KW-0720">Serine protease</keyword>
<name>A0ABP0JCK7_9DINO</name>
<dbReference type="SUPFAM" id="SSF52743">
    <property type="entry name" value="Subtilisin-like"/>
    <property type="match status" value="1"/>
</dbReference>
<evidence type="ECO:0000259" key="9">
    <source>
        <dbReference type="Pfam" id="PF00082"/>
    </source>
</evidence>
<dbReference type="InterPro" id="IPR000209">
    <property type="entry name" value="Peptidase_S8/S53_dom"/>
</dbReference>
<accession>A0ABP0JCK7</accession>
<dbReference type="CDD" id="cd04077">
    <property type="entry name" value="Peptidases_S8_PCSK9_ProteinaseK_like"/>
    <property type="match status" value="1"/>
</dbReference>
<evidence type="ECO:0000313" key="11">
    <source>
        <dbReference type="Proteomes" id="UP001642484"/>
    </source>
</evidence>
<dbReference type="EMBL" id="CAXAMN010005058">
    <property type="protein sequence ID" value="CAK9012091.1"/>
    <property type="molecule type" value="Genomic_DNA"/>
</dbReference>
<dbReference type="InterPro" id="IPR015500">
    <property type="entry name" value="Peptidase_S8_subtilisin-rel"/>
</dbReference>
<comment type="caution">
    <text evidence="10">The sequence shown here is derived from an EMBL/GenBank/DDBJ whole genome shotgun (WGS) entry which is preliminary data.</text>
</comment>
<feature type="region of interest" description="Disordered" evidence="8">
    <location>
        <begin position="651"/>
        <end position="686"/>
    </location>
</feature>
<proteinExistence type="inferred from homology"/>
<dbReference type="EC" id="3.4.21.62" evidence="6"/>
<dbReference type="InterPro" id="IPR050131">
    <property type="entry name" value="Peptidase_S8_subtilisin-like"/>
</dbReference>
<evidence type="ECO:0000256" key="4">
    <source>
        <dbReference type="ARBA" id="ARBA00022825"/>
    </source>
</evidence>
<gene>
    <name evidence="10" type="ORF">CCMP2556_LOCUS10721</name>
</gene>
<evidence type="ECO:0000256" key="8">
    <source>
        <dbReference type="SAM" id="MobiDB-lite"/>
    </source>
</evidence>
<protein>
    <recommendedName>
        <fullName evidence="6">subtilisin</fullName>
        <ecNumber evidence="6">3.4.21.62</ecNumber>
    </recommendedName>
</protein>
<evidence type="ECO:0000256" key="3">
    <source>
        <dbReference type="ARBA" id="ARBA00022801"/>
    </source>
</evidence>
<dbReference type="Pfam" id="PF00082">
    <property type="entry name" value="Peptidase_S8"/>
    <property type="match status" value="1"/>
</dbReference>
<evidence type="ECO:0000256" key="6">
    <source>
        <dbReference type="ARBA" id="ARBA00023619"/>
    </source>
</evidence>
<dbReference type="InterPro" id="IPR034193">
    <property type="entry name" value="PCSK9_ProteinaseK-like"/>
</dbReference>
<keyword evidence="2" id="KW-0645">Protease</keyword>
<keyword evidence="11" id="KW-1185">Reference proteome</keyword>
<dbReference type="Proteomes" id="UP001642484">
    <property type="component" value="Unassembled WGS sequence"/>
</dbReference>
<comment type="caution">
    <text evidence="7">Lacks conserved residue(s) required for the propagation of feature annotation.</text>
</comment>
<evidence type="ECO:0000256" key="5">
    <source>
        <dbReference type="ARBA" id="ARBA00023529"/>
    </source>
</evidence>
<feature type="region of interest" description="Disordered" evidence="8">
    <location>
        <begin position="227"/>
        <end position="268"/>
    </location>
</feature>
<dbReference type="Gene3D" id="3.40.50.200">
    <property type="entry name" value="Peptidase S8/S53 domain"/>
    <property type="match status" value="1"/>
</dbReference>